<dbReference type="PANTHER" id="PTHR40101:SF1">
    <property type="entry name" value="4FE-4S DOMAIN-CONTAINING PROTEIN"/>
    <property type="match status" value="1"/>
</dbReference>
<evidence type="ECO:0000256" key="4">
    <source>
        <dbReference type="ARBA" id="ARBA00023014"/>
    </source>
</evidence>
<comment type="caution">
    <text evidence="7">The sequence shown here is derived from an EMBL/GenBank/DDBJ whole genome shotgun (WGS) entry which is preliminary data.</text>
</comment>
<dbReference type="GO" id="GO:0046872">
    <property type="term" value="F:metal ion binding"/>
    <property type="evidence" value="ECO:0007669"/>
    <property type="project" value="UniProtKB-KW"/>
</dbReference>
<gene>
    <name evidence="7" type="ORF">HY618_06350</name>
</gene>
<feature type="domain" description="4Fe-4S" evidence="6">
    <location>
        <begin position="1"/>
        <end position="72"/>
    </location>
</feature>
<dbReference type="GO" id="GO:0051539">
    <property type="term" value="F:4 iron, 4 sulfur cluster binding"/>
    <property type="evidence" value="ECO:0007669"/>
    <property type="project" value="UniProtKB-KW"/>
</dbReference>
<keyword evidence="3" id="KW-0408">Iron</keyword>
<dbReference type="Proteomes" id="UP000752292">
    <property type="component" value="Unassembled WGS sequence"/>
</dbReference>
<evidence type="ECO:0000256" key="5">
    <source>
        <dbReference type="SAM" id="MobiDB-lite"/>
    </source>
</evidence>
<dbReference type="InterPro" id="IPR007202">
    <property type="entry name" value="4Fe-4S_dom"/>
</dbReference>
<accession>A0A932ZWX7</accession>
<keyword evidence="1" id="KW-0004">4Fe-4S</keyword>
<evidence type="ECO:0000313" key="7">
    <source>
        <dbReference type="EMBL" id="MBI4252065.1"/>
    </source>
</evidence>
<keyword evidence="2" id="KW-0479">Metal-binding</keyword>
<evidence type="ECO:0000256" key="2">
    <source>
        <dbReference type="ARBA" id="ARBA00022723"/>
    </source>
</evidence>
<reference evidence="7" key="1">
    <citation type="submission" date="2020-07" db="EMBL/GenBank/DDBJ databases">
        <title>Huge and variable diversity of episymbiotic CPR bacteria and DPANN archaea in groundwater ecosystems.</title>
        <authorList>
            <person name="He C.Y."/>
            <person name="Keren R."/>
            <person name="Whittaker M."/>
            <person name="Farag I.F."/>
            <person name="Doudna J."/>
            <person name="Cate J.H.D."/>
            <person name="Banfield J.F."/>
        </authorList>
    </citation>
    <scope>NUCLEOTIDE SEQUENCE</scope>
    <source>
        <strain evidence="7">NC_groundwater_1370_Ag_S-0.2um_69_93</strain>
    </source>
</reference>
<dbReference type="AlphaFoldDB" id="A0A932ZWX7"/>
<organism evidence="7 8">
    <name type="scientific">Tectimicrobiota bacterium</name>
    <dbReference type="NCBI Taxonomy" id="2528274"/>
    <lineage>
        <taxon>Bacteria</taxon>
        <taxon>Pseudomonadati</taxon>
        <taxon>Nitrospinota/Tectimicrobiota group</taxon>
        <taxon>Candidatus Tectimicrobiota</taxon>
    </lineage>
</organism>
<dbReference type="Pfam" id="PF09918">
    <property type="entry name" value="DUF2148"/>
    <property type="match status" value="1"/>
</dbReference>
<evidence type="ECO:0000313" key="8">
    <source>
        <dbReference type="Proteomes" id="UP000752292"/>
    </source>
</evidence>
<name>A0A932ZWX7_UNCTE</name>
<keyword evidence="4" id="KW-0411">Iron-sulfur</keyword>
<dbReference type="Pfam" id="PF04060">
    <property type="entry name" value="FeS"/>
    <property type="match status" value="1"/>
</dbReference>
<dbReference type="PROSITE" id="PS51656">
    <property type="entry name" value="4FE4S"/>
    <property type="match status" value="1"/>
</dbReference>
<evidence type="ECO:0000256" key="3">
    <source>
        <dbReference type="ARBA" id="ARBA00023004"/>
    </source>
</evidence>
<protein>
    <recommendedName>
        <fullName evidence="6">4Fe-4S domain-containing protein</fullName>
    </recommendedName>
</protein>
<dbReference type="EMBL" id="JACQRX010000278">
    <property type="protein sequence ID" value="MBI4252065.1"/>
    <property type="molecule type" value="Genomic_DNA"/>
</dbReference>
<evidence type="ECO:0000259" key="6">
    <source>
        <dbReference type="PROSITE" id="PS51656"/>
    </source>
</evidence>
<feature type="region of interest" description="Disordered" evidence="5">
    <location>
        <begin position="133"/>
        <end position="157"/>
    </location>
</feature>
<sequence>MAERIDAVLFIGLKDWYPPIYDCGMCGYATCAEFMAATKELREKSADFEFVGPQCNLRNVDLGIAVGSAAKAASMYNVDSRCQTRIAVAARRLGIIQAEAAVALSLSVTHKNVGFDNRMPAVDFEADPVRALPPTGTLPVKTPQGRWAHLPHHEPEE</sequence>
<dbReference type="PANTHER" id="PTHR40101">
    <property type="entry name" value="CONSERVED PROTEIN"/>
    <property type="match status" value="1"/>
</dbReference>
<dbReference type="InterPro" id="IPR019224">
    <property type="entry name" value="DUF2148"/>
</dbReference>
<evidence type="ECO:0000256" key="1">
    <source>
        <dbReference type="ARBA" id="ARBA00022485"/>
    </source>
</evidence>
<proteinExistence type="predicted"/>